<protein>
    <submittedName>
        <fullName evidence="1">S ribonuclease</fullName>
    </submittedName>
</protein>
<gene>
    <name evidence="1" type="ORF">D8674_013449</name>
</gene>
<dbReference type="AlphaFoldDB" id="A0A5N5GWS1"/>
<sequence length="57" mass="6462">MNLVYTSGLDSMESPQFLTQRSSNDEEKAIVFVASVDEEHLSVDEHELDDPDVLTYD</sequence>
<organism evidence="1 2">
    <name type="scientific">Pyrus ussuriensis x Pyrus communis</name>
    <dbReference type="NCBI Taxonomy" id="2448454"/>
    <lineage>
        <taxon>Eukaryota</taxon>
        <taxon>Viridiplantae</taxon>
        <taxon>Streptophyta</taxon>
        <taxon>Embryophyta</taxon>
        <taxon>Tracheophyta</taxon>
        <taxon>Spermatophyta</taxon>
        <taxon>Magnoliopsida</taxon>
        <taxon>eudicotyledons</taxon>
        <taxon>Gunneridae</taxon>
        <taxon>Pentapetalae</taxon>
        <taxon>rosids</taxon>
        <taxon>fabids</taxon>
        <taxon>Rosales</taxon>
        <taxon>Rosaceae</taxon>
        <taxon>Amygdaloideae</taxon>
        <taxon>Maleae</taxon>
        <taxon>Pyrus</taxon>
    </lineage>
</organism>
<proteinExistence type="predicted"/>
<dbReference type="Proteomes" id="UP000327157">
    <property type="component" value="Chromosome 15"/>
</dbReference>
<name>A0A5N5GWS1_9ROSA</name>
<dbReference type="EMBL" id="SMOL01000401">
    <property type="protein sequence ID" value="KAB2617580.1"/>
    <property type="molecule type" value="Genomic_DNA"/>
</dbReference>
<evidence type="ECO:0000313" key="1">
    <source>
        <dbReference type="EMBL" id="KAB2617580.1"/>
    </source>
</evidence>
<reference evidence="1 2" key="1">
    <citation type="submission" date="2019-09" db="EMBL/GenBank/DDBJ databases">
        <authorList>
            <person name="Ou C."/>
        </authorList>
    </citation>
    <scope>NUCLEOTIDE SEQUENCE [LARGE SCALE GENOMIC DNA]</scope>
    <source>
        <strain evidence="1">S2</strain>
        <tissue evidence="1">Leaf</tissue>
    </source>
</reference>
<accession>A0A5N5GWS1</accession>
<reference evidence="2" key="2">
    <citation type="submission" date="2019-10" db="EMBL/GenBank/DDBJ databases">
        <title>A de novo genome assembly of a pear dwarfing rootstock.</title>
        <authorList>
            <person name="Wang F."/>
            <person name="Wang J."/>
            <person name="Li S."/>
            <person name="Zhang Y."/>
            <person name="Fang M."/>
            <person name="Ma L."/>
            <person name="Zhao Y."/>
            <person name="Jiang S."/>
        </authorList>
    </citation>
    <scope>NUCLEOTIDE SEQUENCE [LARGE SCALE GENOMIC DNA]</scope>
</reference>
<keyword evidence="2" id="KW-1185">Reference proteome</keyword>
<reference evidence="1 2" key="3">
    <citation type="submission" date="2019-11" db="EMBL/GenBank/DDBJ databases">
        <title>A de novo genome assembly of a pear dwarfing rootstock.</title>
        <authorList>
            <person name="Wang F."/>
            <person name="Wang J."/>
            <person name="Li S."/>
            <person name="Zhang Y."/>
            <person name="Fang M."/>
            <person name="Ma L."/>
            <person name="Zhao Y."/>
            <person name="Jiang S."/>
        </authorList>
    </citation>
    <scope>NUCLEOTIDE SEQUENCE [LARGE SCALE GENOMIC DNA]</scope>
    <source>
        <strain evidence="1">S2</strain>
        <tissue evidence="1">Leaf</tissue>
    </source>
</reference>
<comment type="caution">
    <text evidence="1">The sequence shown here is derived from an EMBL/GenBank/DDBJ whole genome shotgun (WGS) entry which is preliminary data.</text>
</comment>
<evidence type="ECO:0000313" key="2">
    <source>
        <dbReference type="Proteomes" id="UP000327157"/>
    </source>
</evidence>